<dbReference type="PROSITE" id="PS51257">
    <property type="entry name" value="PROKAR_LIPOPROTEIN"/>
    <property type="match status" value="1"/>
</dbReference>
<name>A0A375A7X2_9GAMM</name>
<dbReference type="EMBL" id="LT615367">
    <property type="protein sequence ID" value="SLM62016.1"/>
    <property type="molecule type" value="Genomic_DNA"/>
</dbReference>
<keyword evidence="1" id="KW-0732">Signal</keyword>
<dbReference type="NCBIfam" id="NF008518">
    <property type="entry name" value="PRK11443.1"/>
    <property type="match status" value="1"/>
</dbReference>
<accession>A0A375A7X2</accession>
<proteinExistence type="predicted"/>
<dbReference type="RefSeq" id="WP_067486611.1">
    <property type="nucleotide sequence ID" value="NZ_LT615367.1"/>
</dbReference>
<dbReference type="KEGG" id="daq:DAQ1742_00969"/>
<dbReference type="Proteomes" id="UP000294820">
    <property type="component" value="Chromosome 1"/>
</dbReference>
<sequence>MTKVMVLTALILSLTGCQTAPDITCNNDGNRFWYEAGYNDATSGAIVKDNETLSEWSGRPEIDRHAYLAGYRAGQMELCHTDTLANWGSSGKPFPSGCDSVQDTEKLRKIWQSAIDQTHISAKS</sequence>
<keyword evidence="3" id="KW-1185">Reference proteome</keyword>
<evidence type="ECO:0000256" key="1">
    <source>
        <dbReference type="SAM" id="SignalP"/>
    </source>
</evidence>
<protein>
    <recommendedName>
        <fullName evidence="4">DUF2799 domain-containing protein</fullName>
    </recommendedName>
</protein>
<evidence type="ECO:0008006" key="4">
    <source>
        <dbReference type="Google" id="ProtNLM"/>
    </source>
</evidence>
<feature type="chain" id="PRO_5016970665" description="DUF2799 domain-containing protein" evidence="1">
    <location>
        <begin position="21"/>
        <end position="124"/>
    </location>
</feature>
<evidence type="ECO:0000313" key="3">
    <source>
        <dbReference type="Proteomes" id="UP000294820"/>
    </source>
</evidence>
<gene>
    <name evidence="2" type="primary">yfiL</name>
    <name evidence="2" type="ORF">DAQ1742_00969</name>
</gene>
<dbReference type="AlphaFoldDB" id="A0A375A7X2"/>
<dbReference type="InterPro" id="IPR021242">
    <property type="entry name" value="DUF2799"/>
</dbReference>
<reference evidence="2 3" key="1">
    <citation type="submission" date="2016-09" db="EMBL/GenBank/DDBJ databases">
        <authorList>
            <person name="Reverchon S."/>
            <person name="Nasser W."/>
            <person name="Leonard S."/>
            <person name="Brochier C."/>
            <person name="Duprey A."/>
        </authorList>
    </citation>
    <scope>NUCLEOTIDE SEQUENCE [LARGE SCALE GENOMIC DNA]</scope>
    <source>
        <strain evidence="2 3">174/2</strain>
    </source>
</reference>
<dbReference type="Pfam" id="PF10973">
    <property type="entry name" value="DUF2799"/>
    <property type="match status" value="1"/>
</dbReference>
<organism evidence="2 3">
    <name type="scientific">Dickeya aquatica</name>
    <dbReference type="NCBI Taxonomy" id="1401087"/>
    <lineage>
        <taxon>Bacteria</taxon>
        <taxon>Pseudomonadati</taxon>
        <taxon>Pseudomonadota</taxon>
        <taxon>Gammaproteobacteria</taxon>
        <taxon>Enterobacterales</taxon>
        <taxon>Pectobacteriaceae</taxon>
        <taxon>Dickeya</taxon>
    </lineage>
</organism>
<evidence type="ECO:0000313" key="2">
    <source>
        <dbReference type="EMBL" id="SLM62016.1"/>
    </source>
</evidence>
<feature type="signal peptide" evidence="1">
    <location>
        <begin position="1"/>
        <end position="20"/>
    </location>
</feature>